<dbReference type="EMBL" id="JBHRTO010000001">
    <property type="protein sequence ID" value="MFC3179908.1"/>
    <property type="molecule type" value="Genomic_DNA"/>
</dbReference>
<evidence type="ECO:0000259" key="1">
    <source>
        <dbReference type="Pfam" id="PF02625"/>
    </source>
</evidence>
<dbReference type="InterPro" id="IPR003777">
    <property type="entry name" value="XdhC_CoxI"/>
</dbReference>
<evidence type="ECO:0000313" key="3">
    <source>
        <dbReference type="EMBL" id="MFC3179908.1"/>
    </source>
</evidence>
<evidence type="ECO:0000259" key="2">
    <source>
        <dbReference type="Pfam" id="PF13478"/>
    </source>
</evidence>
<dbReference type="PANTHER" id="PTHR30388:SF4">
    <property type="entry name" value="MOLYBDENUM COFACTOR INSERTION CHAPERONE PAOD"/>
    <property type="match status" value="1"/>
</dbReference>
<dbReference type="PANTHER" id="PTHR30388">
    <property type="entry name" value="ALDEHYDE OXIDOREDUCTASE MOLYBDENUM COFACTOR ASSEMBLY PROTEIN"/>
    <property type="match status" value="1"/>
</dbReference>
<feature type="domain" description="XdhC Rossmann" evidence="2">
    <location>
        <begin position="172"/>
        <end position="313"/>
    </location>
</feature>
<proteinExistence type="predicted"/>
<name>A0ABV7J183_9RHOB</name>
<dbReference type="Proteomes" id="UP001595547">
    <property type="component" value="Unassembled WGS sequence"/>
</dbReference>
<organism evidence="3 4">
    <name type="scientific">Cypionkella sinensis</name>
    <dbReference type="NCBI Taxonomy" id="1756043"/>
    <lineage>
        <taxon>Bacteria</taxon>
        <taxon>Pseudomonadati</taxon>
        <taxon>Pseudomonadota</taxon>
        <taxon>Alphaproteobacteria</taxon>
        <taxon>Rhodobacterales</taxon>
        <taxon>Paracoccaceae</taxon>
        <taxon>Cypionkella</taxon>
    </lineage>
</organism>
<gene>
    <name evidence="3" type="ORF">ACFOGH_02810</name>
</gene>
<accession>A0ABV7J183</accession>
<dbReference type="Pfam" id="PF13478">
    <property type="entry name" value="XdhC_C"/>
    <property type="match status" value="1"/>
</dbReference>
<evidence type="ECO:0000313" key="4">
    <source>
        <dbReference type="Proteomes" id="UP001595547"/>
    </source>
</evidence>
<dbReference type="Pfam" id="PF02625">
    <property type="entry name" value="XdhC_CoxI"/>
    <property type="match status" value="1"/>
</dbReference>
<feature type="domain" description="XdhC- CoxI" evidence="1">
    <location>
        <begin position="13"/>
        <end position="80"/>
    </location>
</feature>
<reference evidence="4" key="1">
    <citation type="journal article" date="2019" name="Int. J. Syst. Evol. Microbiol.">
        <title>The Global Catalogue of Microorganisms (GCM) 10K type strain sequencing project: providing services to taxonomists for standard genome sequencing and annotation.</title>
        <authorList>
            <consortium name="The Broad Institute Genomics Platform"/>
            <consortium name="The Broad Institute Genome Sequencing Center for Infectious Disease"/>
            <person name="Wu L."/>
            <person name="Ma J."/>
        </authorList>
    </citation>
    <scope>NUCLEOTIDE SEQUENCE [LARGE SCALE GENOMIC DNA]</scope>
    <source>
        <strain evidence="4">KCTC 52039</strain>
    </source>
</reference>
<protein>
    <submittedName>
        <fullName evidence="3">XdhC family protein</fullName>
    </submittedName>
</protein>
<sequence>MSHDLIPEAALDWARAGKAAAIATVVETWGSAPRRAGSQMAVSELGEMVGSVSGGCVEGAVVLEAMEAITAGVPRLLSYGVADDTAFAAGLACGGTIRVLVEPVAPMLSVLTELVAVRASRLAVGYVVDLADWSRRLVEPGQDGAVDARLRADKAGIDEGRFIAPHNPPLRLIVVGAVHVAQPLVVMARLAGYDPIVVDPRESFAAAARFPGETILDMWPDEALTGLALDSRTAVVTLTHDPKLDDPAIAVALRSGCFYLGCLGSRKTHAARVERLRAAGFSESEIGRIHAPVGLAIGAQGPGEIAVSILAQVTAVLRGE</sequence>
<dbReference type="InterPro" id="IPR052698">
    <property type="entry name" value="MoCofactor_Util/Proc"/>
</dbReference>
<keyword evidence="4" id="KW-1185">Reference proteome</keyword>
<dbReference type="InterPro" id="IPR027051">
    <property type="entry name" value="XdhC_Rossmann_dom"/>
</dbReference>
<comment type="caution">
    <text evidence="3">The sequence shown here is derived from an EMBL/GenBank/DDBJ whole genome shotgun (WGS) entry which is preliminary data.</text>
</comment>
<dbReference type="RefSeq" id="WP_380071527.1">
    <property type="nucleotide sequence ID" value="NZ_JBHRTO010000001.1"/>
</dbReference>
<dbReference type="Gene3D" id="3.40.50.720">
    <property type="entry name" value="NAD(P)-binding Rossmann-like Domain"/>
    <property type="match status" value="1"/>
</dbReference>